<keyword evidence="4" id="KW-0732">Signal</keyword>
<dbReference type="Pfam" id="PF07532">
    <property type="entry name" value="Big_4"/>
    <property type="match status" value="1"/>
</dbReference>
<dbReference type="Proteomes" id="UP000320461">
    <property type="component" value="Unassembled WGS sequence"/>
</dbReference>
<keyword evidence="3 4" id="KW-0326">Glycosidase</keyword>
<reference evidence="7 8" key="1">
    <citation type="submission" date="2019-06" db="EMBL/GenBank/DDBJ databases">
        <title>Whole genome shotgun sequence of Cellulomonas gelida NBRC 3748.</title>
        <authorList>
            <person name="Hosoyama A."/>
            <person name="Uohara A."/>
            <person name="Ohji S."/>
            <person name="Ichikawa N."/>
        </authorList>
    </citation>
    <scope>NUCLEOTIDE SEQUENCE [LARGE SCALE GENOMIC DNA]</scope>
    <source>
        <strain evidence="7 8">NBRC 3748</strain>
    </source>
</reference>
<comment type="caution">
    <text evidence="7">The sequence shown here is derived from an EMBL/GenBank/DDBJ whole genome shotgun (WGS) entry which is preliminary data.</text>
</comment>
<dbReference type="Pfam" id="PF07745">
    <property type="entry name" value="Glyco_hydro_53"/>
    <property type="match status" value="1"/>
</dbReference>
<keyword evidence="8" id="KW-1185">Reference proteome</keyword>
<dbReference type="PANTHER" id="PTHR34983:SF2">
    <property type="entry name" value="ENDO-BETA-1,4-GALACTANASE"/>
    <property type="match status" value="1"/>
</dbReference>
<comment type="similarity">
    <text evidence="1 4">Belongs to the glycosyl hydrolase 53 family.</text>
</comment>
<dbReference type="GO" id="GO:0031218">
    <property type="term" value="F:arabinogalactan endo-1,4-beta-galactosidase activity"/>
    <property type="evidence" value="ECO:0007669"/>
    <property type="project" value="UniProtKB-EC"/>
</dbReference>
<dbReference type="InterPro" id="IPR032109">
    <property type="entry name" value="Big_3_5"/>
</dbReference>
<name>A0A4Y3KRB1_9CELL</name>
<dbReference type="InterPro" id="IPR017853">
    <property type="entry name" value="GH"/>
</dbReference>
<dbReference type="AlphaFoldDB" id="A0A4Y3KRB1"/>
<dbReference type="EMBL" id="BJLQ01000060">
    <property type="protein sequence ID" value="GEA85914.1"/>
    <property type="molecule type" value="Genomic_DNA"/>
</dbReference>
<feature type="chain" id="PRO_5021510832" description="Arabinogalactan endo-beta-1,4-galactanase" evidence="4">
    <location>
        <begin position="36"/>
        <end position="1018"/>
    </location>
</feature>
<proteinExistence type="inferred from homology"/>
<gene>
    <name evidence="7" type="ORF">CGE01nite_31650</name>
</gene>
<evidence type="ECO:0000256" key="3">
    <source>
        <dbReference type="ARBA" id="ARBA00023295"/>
    </source>
</evidence>
<feature type="domain" description="Bacterial Ig-like" evidence="6">
    <location>
        <begin position="735"/>
        <end position="822"/>
    </location>
</feature>
<feature type="signal peptide" evidence="4">
    <location>
        <begin position="1"/>
        <end position="35"/>
    </location>
</feature>
<dbReference type="Pfam" id="PF16640">
    <property type="entry name" value="Big_3_5"/>
    <property type="match status" value="1"/>
</dbReference>
<dbReference type="InterPro" id="IPR011683">
    <property type="entry name" value="Glyco_hydro_53"/>
</dbReference>
<organism evidence="7 8">
    <name type="scientific">Cellulomonas gelida</name>
    <dbReference type="NCBI Taxonomy" id="1712"/>
    <lineage>
        <taxon>Bacteria</taxon>
        <taxon>Bacillati</taxon>
        <taxon>Actinomycetota</taxon>
        <taxon>Actinomycetes</taxon>
        <taxon>Micrococcales</taxon>
        <taxon>Cellulomonadaceae</taxon>
        <taxon>Cellulomonas</taxon>
    </lineage>
</organism>
<keyword evidence="2 4" id="KW-0378">Hydrolase</keyword>
<feature type="domain" description="Bacterial Ig-like" evidence="5">
    <location>
        <begin position="446"/>
        <end position="499"/>
    </location>
</feature>
<evidence type="ECO:0000313" key="7">
    <source>
        <dbReference type="EMBL" id="GEA85914.1"/>
    </source>
</evidence>
<protein>
    <recommendedName>
        <fullName evidence="4">Arabinogalactan endo-beta-1,4-galactanase</fullName>
        <ecNumber evidence="4">3.2.1.89</ecNumber>
    </recommendedName>
</protein>
<evidence type="ECO:0000256" key="2">
    <source>
        <dbReference type="ARBA" id="ARBA00022801"/>
    </source>
</evidence>
<sequence>MLSSSSARPRRLAAFAASAAAGSLLVLTPPLAASAADGPAPDAPAGIVVEPVEGLPADFVRGVDVSSVVALEESGVVFRDAAGRPADLFATLAASGVTDVRVRVWNDPYDAHGAGYGGGTVDVDRAVEIGRRATAAGLGVLVDFHYSDFWADPAKQSAPKAWAGLTVDQTADAVEAFTTTSLQQFEDAGVDVTMVQVGNETNNGVAGVWVADNGWDWGEVAKIYSAGSAAVRAVLPDALVALHFTNPESSGSYSWIASELAEHDVDYDVFASSYYPFWHGSLDNLTSVLSQVATTYDKKVMVAETSWAATLEDGDGHPNTVRAGQNDANLPYPISVQGQANAFRDVVEAVHEVGDAGIGVYYWEPAWLPVGSPTQDNATLWERDGSGWASSAAGEYEDDAATWYGGSSWDNQALFDVEGEPRASLGVFGAVVTGADAPRATYEVAPATVAVDDGAAITLPATVGVTYNDATTADVPVTWSDSVEWISGPGTYTVSGTTSDGDAARAVVTVRAVGAGVNHVQEPGFETWGWPAWAFDGTAAEWKPGDAFEGSYAVNLYVAEDRSGSVRQTITGLEPGAYTLSAAAAGDGEAAGDTVELFATVDGATSTAPFSLDGWKLWSRPTLPVLVGESGTVTVGAQFDLTAGAWAWLDAFSLVRTVDAPDTSELTAAIAAADEVSPHRFTAQSSAALARAVEIGRIVLAGGDLVAQDQVDAATALVLAATAGVVVAREATPRVTASSPRVAHGQAAQVTVTVAARSTERPTGHVAVTVGGTTVDAELRYADEGTVVVPLPVLAPGTHAVTVAYGGDWKVAPGTARATVRVARAVATVTGRLQRSTITPTERAKVDVVVTAPTGLIPTGTVTVRAGRYSQVATLRSSAKGKVTVTLPRMTSRAERTVTVTYSGDASLTAASAVVGTLRVAKAVPRVTATLERASVSASQRAKVTVRVSAPGVAAPTGRVTVRIGATSHVVALRAADQGRATVELPPRTAGTYTVRVSYLGSASVLAGKAAPLTLRVR</sequence>
<dbReference type="GO" id="GO:0015926">
    <property type="term" value="F:glucosidase activity"/>
    <property type="evidence" value="ECO:0007669"/>
    <property type="project" value="InterPro"/>
</dbReference>
<dbReference type="Gene3D" id="2.60.40.10">
    <property type="entry name" value="Immunoglobulins"/>
    <property type="match status" value="2"/>
</dbReference>
<dbReference type="Gene3D" id="3.20.20.80">
    <property type="entry name" value="Glycosidases"/>
    <property type="match status" value="1"/>
</dbReference>
<dbReference type="InterPro" id="IPR013783">
    <property type="entry name" value="Ig-like_fold"/>
</dbReference>
<dbReference type="RefSeq" id="WP_141371693.1">
    <property type="nucleotide sequence ID" value="NZ_BJLQ01000060.1"/>
</dbReference>
<dbReference type="GO" id="GO:0045490">
    <property type="term" value="P:pectin catabolic process"/>
    <property type="evidence" value="ECO:0007669"/>
    <property type="project" value="TreeGrafter"/>
</dbReference>
<evidence type="ECO:0000256" key="1">
    <source>
        <dbReference type="ARBA" id="ARBA00010687"/>
    </source>
</evidence>
<dbReference type="PROSITE" id="PS50194">
    <property type="entry name" value="FILAMIN_REPEAT"/>
    <property type="match status" value="1"/>
</dbReference>
<evidence type="ECO:0000256" key="4">
    <source>
        <dbReference type="RuleBase" id="RU361192"/>
    </source>
</evidence>
<dbReference type="InterPro" id="IPR011081">
    <property type="entry name" value="Big_4"/>
</dbReference>
<evidence type="ECO:0000313" key="8">
    <source>
        <dbReference type="Proteomes" id="UP000320461"/>
    </source>
</evidence>
<dbReference type="OrthoDB" id="3981930at2"/>
<evidence type="ECO:0000259" key="6">
    <source>
        <dbReference type="Pfam" id="PF16640"/>
    </source>
</evidence>
<comment type="catalytic activity">
    <reaction evidence="4">
        <text>The enzyme specifically hydrolyzes (1-&gt;4)-beta-D-galactosidic linkages in type I arabinogalactans.</text>
        <dbReference type="EC" id="3.2.1.89"/>
    </reaction>
</comment>
<evidence type="ECO:0000259" key="5">
    <source>
        <dbReference type="Pfam" id="PF07532"/>
    </source>
</evidence>
<dbReference type="Gene3D" id="2.60.120.260">
    <property type="entry name" value="Galactose-binding domain-like"/>
    <property type="match status" value="1"/>
</dbReference>
<dbReference type="SUPFAM" id="SSF51445">
    <property type="entry name" value="(Trans)glycosidases"/>
    <property type="match status" value="1"/>
</dbReference>
<dbReference type="InterPro" id="IPR017868">
    <property type="entry name" value="Filamin/ABP280_repeat-like"/>
</dbReference>
<accession>A0A4Y3KRB1</accession>
<dbReference type="EC" id="3.2.1.89" evidence="4"/>
<dbReference type="PANTHER" id="PTHR34983">
    <property type="entry name" value="ARABINOGALACTAN ENDO-BETA-1,4-GALACTANASE A"/>
    <property type="match status" value="1"/>
</dbReference>